<dbReference type="PANTHER" id="PTHR33803">
    <property type="entry name" value="IS1478 TRANSPOSASE"/>
    <property type="match status" value="1"/>
</dbReference>
<gene>
    <name evidence="1" type="ordered locus">XALc_1697</name>
</gene>
<dbReference type="PANTHER" id="PTHR33803:SF3">
    <property type="entry name" value="BLL1974 PROTEIN"/>
    <property type="match status" value="1"/>
</dbReference>
<protein>
    <submittedName>
        <fullName evidence="1">Putative isxoo4 transposase protein</fullName>
    </submittedName>
</protein>
<dbReference type="eggNOG" id="COG3039">
    <property type="taxonomic scope" value="Bacteria"/>
</dbReference>
<name>D2UE43_XANAP</name>
<dbReference type="EMBL" id="FP565176">
    <property type="protein sequence ID" value="CBA16194.1"/>
    <property type="molecule type" value="Genomic_DNA"/>
</dbReference>
<dbReference type="KEGG" id="xal:XALC_1697"/>
<reference evidence="1 2" key="1">
    <citation type="journal article" date="2009" name="BMC Genomics">
        <title>The complete genome sequence of Xanthomonas albilineans provides new insights into the reductive genome evolution of the xylem-limited Xanthomonadaceae.</title>
        <authorList>
            <person name="Pieretti I."/>
            <person name="Royer M."/>
            <person name="Barbe V."/>
            <person name="Carrere S."/>
            <person name="Koebnik R."/>
            <person name="Cociancich S."/>
            <person name="Couloux A."/>
            <person name="Darrasse A."/>
            <person name="Gouzy J."/>
            <person name="Jacques M.A."/>
            <person name="Lauber E."/>
            <person name="Manceau C."/>
            <person name="Mangenot S."/>
            <person name="Poussier S."/>
            <person name="Segurens B."/>
            <person name="Szurek B."/>
            <person name="Verdier V."/>
            <person name="Arlat M."/>
            <person name="Rott P."/>
        </authorList>
    </citation>
    <scope>NUCLEOTIDE SEQUENCE [LARGE SCALE GENOMIC DNA]</scope>
    <source>
        <strain evidence="2">GPE PC73 / CFBP 7063</strain>
    </source>
</reference>
<keyword evidence="2" id="KW-1185">Reference proteome</keyword>
<dbReference type="Proteomes" id="UP000001890">
    <property type="component" value="Chromosome"/>
</dbReference>
<evidence type="ECO:0000313" key="1">
    <source>
        <dbReference type="EMBL" id="CBA16194.1"/>
    </source>
</evidence>
<evidence type="ECO:0000313" key="2">
    <source>
        <dbReference type="Proteomes" id="UP000001890"/>
    </source>
</evidence>
<accession>D2UE43</accession>
<organism evidence="1 2">
    <name type="scientific">Xanthomonas albilineans (strain GPE PC73 / CFBP 7063)</name>
    <dbReference type="NCBI Taxonomy" id="380358"/>
    <lineage>
        <taxon>Bacteria</taxon>
        <taxon>Pseudomonadati</taxon>
        <taxon>Pseudomonadota</taxon>
        <taxon>Gammaproteobacteria</taxon>
        <taxon>Lysobacterales</taxon>
        <taxon>Lysobacteraceae</taxon>
        <taxon>Xanthomonas</taxon>
    </lineage>
</organism>
<dbReference type="AlphaFoldDB" id="D2UE43"/>
<dbReference type="STRING" id="380358.XALC_1697"/>
<dbReference type="OrthoDB" id="6008719at2"/>
<sequence>MLHLGKFKSLMRLQWHWIKRRQAVEAVIGHLKQEHRLSRYWFKGAQSDALKAIGAAVGYSLCQLMRWIAFLRTWIRAIVLAPMIAKSTLYSIGI</sequence>
<proteinExistence type="predicted"/>